<reference evidence="5" key="1">
    <citation type="submission" date="2012-05" db="EMBL/GenBank/DDBJ databases">
        <title>Whole Genome Assembly of Lutzomyia longipalpis.</title>
        <authorList>
            <person name="Richards S."/>
            <person name="Qu C."/>
            <person name="Dillon R."/>
            <person name="Worley K."/>
            <person name="Scherer S."/>
            <person name="Batterton M."/>
            <person name="Taylor A."/>
            <person name="Hawes A."/>
            <person name="Hernandez B."/>
            <person name="Kovar C."/>
            <person name="Mandapat C."/>
            <person name="Pham C."/>
            <person name="Qu C."/>
            <person name="Jing C."/>
            <person name="Bess C."/>
            <person name="Bandaranaike D."/>
            <person name="Ngo D."/>
            <person name="Ongeri F."/>
            <person name="Arias F."/>
            <person name="Lara F."/>
            <person name="Weissenberger G."/>
            <person name="Kamau G."/>
            <person name="Han H."/>
            <person name="Shen H."/>
            <person name="Dinh H."/>
            <person name="Khalil I."/>
            <person name="Jones J."/>
            <person name="Shafer J."/>
            <person name="Jayaseelan J."/>
            <person name="Quiroz J."/>
            <person name="Blankenburg K."/>
            <person name="Nguyen L."/>
            <person name="Jackson L."/>
            <person name="Francisco L."/>
            <person name="Tang L.-Y."/>
            <person name="Pu L.-L."/>
            <person name="Perales L."/>
            <person name="Lorensuhewa L."/>
            <person name="Munidasa M."/>
            <person name="Coyle M."/>
            <person name="Taylor M."/>
            <person name="Puazo M."/>
            <person name="Firestine M."/>
            <person name="Scheel M."/>
            <person name="Javaid M."/>
            <person name="Wang M."/>
            <person name="Li M."/>
            <person name="Tabassum N."/>
            <person name="Saada N."/>
            <person name="Osuji N."/>
            <person name="Aqrawi P."/>
            <person name="Fu Q."/>
            <person name="Thornton R."/>
            <person name="Raj R."/>
            <person name="Goodspeed R."/>
            <person name="Mata R."/>
            <person name="Najjar R."/>
            <person name="Gubbala S."/>
            <person name="Lee S."/>
            <person name="Denson S."/>
            <person name="Patil S."/>
            <person name="Macmil S."/>
            <person name="Qi S."/>
            <person name="Matskevitch T."/>
            <person name="Palculict T."/>
            <person name="Mathew T."/>
            <person name="Vee V."/>
            <person name="Velamala V."/>
            <person name="Korchina V."/>
            <person name="Cai W."/>
            <person name="Liu W."/>
            <person name="Dai W."/>
            <person name="Zou X."/>
            <person name="Zhu Y."/>
            <person name="Zhang Y."/>
            <person name="Wu Y.-Q."/>
            <person name="Xin Y."/>
            <person name="Nazarath L."/>
            <person name="Kovar C."/>
            <person name="Han Y."/>
            <person name="Muzny D."/>
            <person name="Gibbs R."/>
        </authorList>
    </citation>
    <scope>NUCLEOTIDE SEQUENCE [LARGE SCALE GENOMIC DNA]</scope>
    <source>
        <strain evidence="5">Jacobina</strain>
    </source>
</reference>
<sequence>MVSCGRRVGLLCVAIWSMAQSAGYLIASILGMRAFNCDVDMKTSQVNYFIYLLYFRQSSCGNETLDWDALEIWPAPEVEIPLPDTTEAVLRTQSIVTTYLILSILWLVASVMVVVAMFSPCMGRKTLKFFLYPWALVCIFVLIGDVTATYFHVWDIINTRNTVSLIDFLGIPYESEYYFYFNAIPPHIMILPALMMSLLSSRAVIGWFLNLSALIYVCVTIRKLSKKKQTPGVVDPQPFQPTNATTITTQHQGQAYQPQIATCPPFVQQQQPGSSQISQQQQGIYPSLSNFNEPGPSGTNKFG</sequence>
<keyword evidence="2" id="KW-0812">Transmembrane</keyword>
<dbReference type="VEuPathDB" id="VectorBase:LLONM1_003469"/>
<evidence type="ECO:0000313" key="5">
    <source>
        <dbReference type="Proteomes" id="UP000092461"/>
    </source>
</evidence>
<name>A0A1B0CPY9_LUTLO</name>
<feature type="compositionally biased region" description="Polar residues" evidence="1">
    <location>
        <begin position="288"/>
        <end position="303"/>
    </location>
</feature>
<evidence type="ECO:0000313" key="3">
    <source>
        <dbReference type="EMBL" id="MBC1172841.1"/>
    </source>
</evidence>
<dbReference type="VEuPathDB" id="VectorBase:LLOJ006938"/>
<reference evidence="3" key="2">
    <citation type="journal article" date="2020" name="BMC">
        <title>Leishmania infection induces a limited differential gene expression in the sand fly midgut.</title>
        <authorList>
            <person name="Coutinho-Abreu I.V."/>
            <person name="Serafim T.D."/>
            <person name="Meneses C."/>
            <person name="Kamhawi S."/>
            <person name="Oliveira F."/>
            <person name="Valenzuela J.G."/>
        </authorList>
    </citation>
    <scope>NUCLEOTIDE SEQUENCE</scope>
    <source>
        <strain evidence="3">Jacobina</strain>
        <tissue evidence="3">Midgut</tissue>
    </source>
</reference>
<keyword evidence="2" id="KW-0472">Membrane</keyword>
<organism evidence="4 5">
    <name type="scientific">Lutzomyia longipalpis</name>
    <name type="common">Sand fly</name>
    <dbReference type="NCBI Taxonomy" id="7200"/>
    <lineage>
        <taxon>Eukaryota</taxon>
        <taxon>Metazoa</taxon>
        <taxon>Ecdysozoa</taxon>
        <taxon>Arthropoda</taxon>
        <taxon>Hexapoda</taxon>
        <taxon>Insecta</taxon>
        <taxon>Pterygota</taxon>
        <taxon>Neoptera</taxon>
        <taxon>Endopterygota</taxon>
        <taxon>Diptera</taxon>
        <taxon>Nematocera</taxon>
        <taxon>Psychodoidea</taxon>
        <taxon>Psychodidae</taxon>
        <taxon>Lutzomyia</taxon>
        <taxon>Lutzomyia</taxon>
    </lineage>
</organism>
<dbReference type="EMBL" id="AJWK01022879">
    <property type="status" value="NOT_ANNOTATED_CDS"/>
    <property type="molecule type" value="Genomic_DNA"/>
</dbReference>
<evidence type="ECO:0000313" key="4">
    <source>
        <dbReference type="EnsemblMetazoa" id="LLOJ006938-PA"/>
    </source>
</evidence>
<accession>A0A1B0CPY9</accession>
<keyword evidence="2" id="KW-1133">Transmembrane helix</keyword>
<dbReference type="Proteomes" id="UP000092461">
    <property type="component" value="Unassembled WGS sequence"/>
</dbReference>
<proteinExistence type="predicted"/>
<feature type="compositionally biased region" description="Low complexity" evidence="1">
    <location>
        <begin position="268"/>
        <end position="287"/>
    </location>
</feature>
<keyword evidence="5" id="KW-1185">Reference proteome</keyword>
<evidence type="ECO:0000256" key="1">
    <source>
        <dbReference type="SAM" id="MobiDB-lite"/>
    </source>
</evidence>
<dbReference type="EnsemblMetazoa" id="LLOJ006938-RA">
    <property type="protein sequence ID" value="LLOJ006938-PA"/>
    <property type="gene ID" value="LLOJ006938"/>
</dbReference>
<feature type="transmembrane region" description="Helical" evidence="2">
    <location>
        <begin position="130"/>
        <end position="151"/>
    </location>
</feature>
<protein>
    <submittedName>
        <fullName evidence="3 4">Uncharacterized protein</fullName>
    </submittedName>
</protein>
<evidence type="ECO:0000256" key="2">
    <source>
        <dbReference type="SAM" id="Phobius"/>
    </source>
</evidence>
<feature type="transmembrane region" description="Helical" evidence="2">
    <location>
        <begin position="199"/>
        <end position="219"/>
    </location>
</feature>
<dbReference type="EMBL" id="GITU01004138">
    <property type="protein sequence ID" value="MBC1172841.1"/>
    <property type="molecule type" value="Transcribed_RNA"/>
</dbReference>
<feature type="region of interest" description="Disordered" evidence="1">
    <location>
        <begin position="267"/>
        <end position="303"/>
    </location>
</feature>
<reference evidence="4" key="3">
    <citation type="submission" date="2020-05" db="UniProtKB">
        <authorList>
            <consortium name="EnsemblMetazoa"/>
        </authorList>
    </citation>
    <scope>IDENTIFICATION</scope>
    <source>
        <strain evidence="4">Jacobina</strain>
    </source>
</reference>
<feature type="transmembrane region" description="Helical" evidence="2">
    <location>
        <begin position="99"/>
        <end position="118"/>
    </location>
</feature>
<dbReference type="AlphaFoldDB" id="A0A1B0CPY9"/>